<dbReference type="InterPro" id="IPR055283">
    <property type="entry name" value="TAXIMIN_1/2"/>
</dbReference>
<keyword evidence="1" id="KW-0812">Transmembrane</keyword>
<keyword evidence="1" id="KW-1133">Transmembrane helix</keyword>
<protein>
    <submittedName>
        <fullName evidence="2">Uncharacterized protein</fullName>
    </submittedName>
</protein>
<dbReference type="EMBL" id="JADGMS010000013">
    <property type="protein sequence ID" value="KAF9670688.1"/>
    <property type="molecule type" value="Genomic_DNA"/>
</dbReference>
<dbReference type="PANTHER" id="PTHR33834:SF2">
    <property type="entry name" value="SIGNALING PEPTIDE TAXIMIN 1"/>
    <property type="match status" value="1"/>
</dbReference>
<dbReference type="Proteomes" id="UP000657918">
    <property type="component" value="Unassembled WGS sequence"/>
</dbReference>
<gene>
    <name evidence="2" type="ORF">SADUNF_Sadunf13G0094700</name>
</gene>
<name>A0A835MV36_9ROSI</name>
<evidence type="ECO:0000313" key="2">
    <source>
        <dbReference type="EMBL" id="KAF9670688.1"/>
    </source>
</evidence>
<sequence length="185" mass="19384">MCCVDGDCRPLGFLIGLPFAFLSLLISIVGLVIWIVGDHKNGTPLVSKASASATSSCGGGVVTDPKLRYATEASFCLSSHVMQPYVSATGGAGEIILKGPMLINFLNLDFKSLVMLGSSSSNELMNTAAACGNALPILCSMFEKNDSKFPKSTPSGKSRIRILDIPGIKLSSSSSLCPAIYTTRL</sequence>
<feature type="transmembrane region" description="Helical" evidence="1">
    <location>
        <begin position="12"/>
        <end position="37"/>
    </location>
</feature>
<dbReference type="PANTHER" id="PTHR33834">
    <property type="entry name" value="SIGNALING PEPTIDE TAXIMIN 2"/>
    <property type="match status" value="1"/>
</dbReference>
<dbReference type="AlphaFoldDB" id="A0A835MV36"/>
<evidence type="ECO:0000313" key="3">
    <source>
        <dbReference type="Proteomes" id="UP000657918"/>
    </source>
</evidence>
<keyword evidence="3" id="KW-1185">Reference proteome</keyword>
<reference evidence="2 3" key="1">
    <citation type="submission" date="2020-10" db="EMBL/GenBank/DDBJ databases">
        <title>Plant Genome Project.</title>
        <authorList>
            <person name="Zhang R.-G."/>
        </authorList>
    </citation>
    <scope>NUCLEOTIDE SEQUENCE [LARGE SCALE GENOMIC DNA]</scope>
    <source>
        <strain evidence="2">FAFU-HL-1</strain>
        <tissue evidence="2">Leaf</tissue>
    </source>
</reference>
<comment type="caution">
    <text evidence="2">The sequence shown here is derived from an EMBL/GenBank/DDBJ whole genome shotgun (WGS) entry which is preliminary data.</text>
</comment>
<accession>A0A835MV36</accession>
<proteinExistence type="predicted"/>
<evidence type="ECO:0000256" key="1">
    <source>
        <dbReference type="SAM" id="Phobius"/>
    </source>
</evidence>
<organism evidence="2 3">
    <name type="scientific">Salix dunnii</name>
    <dbReference type="NCBI Taxonomy" id="1413687"/>
    <lineage>
        <taxon>Eukaryota</taxon>
        <taxon>Viridiplantae</taxon>
        <taxon>Streptophyta</taxon>
        <taxon>Embryophyta</taxon>
        <taxon>Tracheophyta</taxon>
        <taxon>Spermatophyta</taxon>
        <taxon>Magnoliopsida</taxon>
        <taxon>eudicotyledons</taxon>
        <taxon>Gunneridae</taxon>
        <taxon>Pentapetalae</taxon>
        <taxon>rosids</taxon>
        <taxon>fabids</taxon>
        <taxon>Malpighiales</taxon>
        <taxon>Salicaceae</taxon>
        <taxon>Saliceae</taxon>
        <taxon>Salix</taxon>
    </lineage>
</organism>
<keyword evidence="1" id="KW-0472">Membrane</keyword>